<dbReference type="Proteomes" id="UP000298327">
    <property type="component" value="Unassembled WGS sequence"/>
</dbReference>
<proteinExistence type="predicted"/>
<reference evidence="1 2" key="1">
    <citation type="submission" date="2019-02" db="EMBL/GenBank/DDBJ databases">
        <title>Genome sequencing of the rare red list fungi Dentipellis fragilis.</title>
        <authorList>
            <person name="Buettner E."/>
            <person name="Kellner H."/>
        </authorList>
    </citation>
    <scope>NUCLEOTIDE SEQUENCE [LARGE SCALE GENOMIC DNA]</scope>
    <source>
        <strain evidence="1 2">DSM 105465</strain>
    </source>
</reference>
<sequence length="66" mass="7493">MNGRRREGLRIVRRLNWTTGVEWEQLRVGGKALEELRAECAAVLARCRVEDADGRDLLAFVRDAPA</sequence>
<organism evidence="1 2">
    <name type="scientific">Dentipellis fragilis</name>
    <dbReference type="NCBI Taxonomy" id="205917"/>
    <lineage>
        <taxon>Eukaryota</taxon>
        <taxon>Fungi</taxon>
        <taxon>Dikarya</taxon>
        <taxon>Basidiomycota</taxon>
        <taxon>Agaricomycotina</taxon>
        <taxon>Agaricomycetes</taxon>
        <taxon>Russulales</taxon>
        <taxon>Hericiaceae</taxon>
        <taxon>Dentipellis</taxon>
    </lineage>
</organism>
<dbReference type="AlphaFoldDB" id="A0A4Y9XUZ1"/>
<evidence type="ECO:0000313" key="1">
    <source>
        <dbReference type="EMBL" id="TFY53243.1"/>
    </source>
</evidence>
<dbReference type="EMBL" id="SEOQ01001181">
    <property type="protein sequence ID" value="TFY53243.1"/>
    <property type="molecule type" value="Genomic_DNA"/>
</dbReference>
<comment type="caution">
    <text evidence="1">The sequence shown here is derived from an EMBL/GenBank/DDBJ whole genome shotgun (WGS) entry which is preliminary data.</text>
</comment>
<protein>
    <submittedName>
        <fullName evidence="1">Uncharacterized protein</fullName>
    </submittedName>
</protein>
<name>A0A4Y9XUZ1_9AGAM</name>
<evidence type="ECO:0000313" key="2">
    <source>
        <dbReference type="Proteomes" id="UP000298327"/>
    </source>
</evidence>
<accession>A0A4Y9XUZ1</accession>
<gene>
    <name evidence="1" type="ORF">EVG20_g10206</name>
</gene>
<keyword evidence="2" id="KW-1185">Reference proteome</keyword>